<accession>A0ABU6QQG7</accession>
<dbReference type="EMBL" id="JASCZI010000955">
    <property type="protein sequence ID" value="MED6113915.1"/>
    <property type="molecule type" value="Genomic_DNA"/>
</dbReference>
<gene>
    <name evidence="2" type="ORF">PIB30_075262</name>
</gene>
<feature type="compositionally biased region" description="Basic and acidic residues" evidence="1">
    <location>
        <begin position="116"/>
        <end position="125"/>
    </location>
</feature>
<feature type="region of interest" description="Disordered" evidence="1">
    <location>
        <begin position="88"/>
        <end position="144"/>
    </location>
</feature>
<reference evidence="2 3" key="1">
    <citation type="journal article" date="2023" name="Plants (Basel)">
        <title>Bridging the Gap: Combining Genomics and Transcriptomics Approaches to Understand Stylosanthes scabra, an Orphan Legume from the Brazilian Caatinga.</title>
        <authorList>
            <person name="Ferreira-Neto J.R.C."/>
            <person name="da Silva M.D."/>
            <person name="Binneck E."/>
            <person name="de Melo N.F."/>
            <person name="da Silva R.H."/>
            <person name="de Melo A.L.T.M."/>
            <person name="Pandolfi V."/>
            <person name="Bustamante F.O."/>
            <person name="Brasileiro-Vidal A.C."/>
            <person name="Benko-Iseppon A.M."/>
        </authorList>
    </citation>
    <scope>NUCLEOTIDE SEQUENCE [LARGE SCALE GENOMIC DNA]</scope>
    <source>
        <tissue evidence="2">Leaves</tissue>
    </source>
</reference>
<feature type="compositionally biased region" description="Polar residues" evidence="1">
    <location>
        <begin position="16"/>
        <end position="30"/>
    </location>
</feature>
<comment type="caution">
    <text evidence="2">The sequence shown here is derived from an EMBL/GenBank/DDBJ whole genome shotgun (WGS) entry which is preliminary data.</text>
</comment>
<sequence length="144" mass="16129">MSSLGGNVAGKESDTMDGTQNHSQSGNIGAKENQMQLLSKNFFGSVYRIKYHLAWTKRDVSACENVSPEVRKQMWDIVVGLQANLMRETISAEERATKDDDDNDEDMEEKPNPSVGEKRKGREPETPSTLFKKKTTQATINSIF</sequence>
<feature type="region of interest" description="Disordered" evidence="1">
    <location>
        <begin position="1"/>
        <end position="30"/>
    </location>
</feature>
<proteinExistence type="predicted"/>
<protein>
    <submittedName>
        <fullName evidence="2">Uncharacterized protein</fullName>
    </submittedName>
</protein>
<dbReference type="Proteomes" id="UP001341840">
    <property type="component" value="Unassembled WGS sequence"/>
</dbReference>
<evidence type="ECO:0000313" key="2">
    <source>
        <dbReference type="EMBL" id="MED6113915.1"/>
    </source>
</evidence>
<name>A0ABU6QQG7_9FABA</name>
<evidence type="ECO:0000256" key="1">
    <source>
        <dbReference type="SAM" id="MobiDB-lite"/>
    </source>
</evidence>
<feature type="compositionally biased region" description="Acidic residues" evidence="1">
    <location>
        <begin position="99"/>
        <end position="108"/>
    </location>
</feature>
<keyword evidence="3" id="KW-1185">Reference proteome</keyword>
<evidence type="ECO:0000313" key="3">
    <source>
        <dbReference type="Proteomes" id="UP001341840"/>
    </source>
</evidence>
<organism evidence="2 3">
    <name type="scientific">Stylosanthes scabra</name>
    <dbReference type="NCBI Taxonomy" id="79078"/>
    <lineage>
        <taxon>Eukaryota</taxon>
        <taxon>Viridiplantae</taxon>
        <taxon>Streptophyta</taxon>
        <taxon>Embryophyta</taxon>
        <taxon>Tracheophyta</taxon>
        <taxon>Spermatophyta</taxon>
        <taxon>Magnoliopsida</taxon>
        <taxon>eudicotyledons</taxon>
        <taxon>Gunneridae</taxon>
        <taxon>Pentapetalae</taxon>
        <taxon>rosids</taxon>
        <taxon>fabids</taxon>
        <taxon>Fabales</taxon>
        <taxon>Fabaceae</taxon>
        <taxon>Papilionoideae</taxon>
        <taxon>50 kb inversion clade</taxon>
        <taxon>dalbergioids sensu lato</taxon>
        <taxon>Dalbergieae</taxon>
        <taxon>Pterocarpus clade</taxon>
        <taxon>Stylosanthes</taxon>
    </lineage>
</organism>